<feature type="compositionally biased region" description="Basic and acidic residues" evidence="1">
    <location>
        <begin position="230"/>
        <end position="248"/>
    </location>
</feature>
<accession>A0A6J1D2D2</accession>
<feature type="compositionally biased region" description="Polar residues" evidence="1">
    <location>
        <begin position="44"/>
        <end position="58"/>
    </location>
</feature>
<feature type="region of interest" description="Disordered" evidence="1">
    <location>
        <begin position="1"/>
        <end position="260"/>
    </location>
</feature>
<feature type="compositionally biased region" description="Basic and acidic residues" evidence="1">
    <location>
        <begin position="165"/>
        <end position="190"/>
    </location>
</feature>
<feature type="compositionally biased region" description="Polar residues" evidence="1">
    <location>
        <begin position="110"/>
        <end position="125"/>
    </location>
</feature>
<feature type="compositionally biased region" description="Polar residues" evidence="1">
    <location>
        <begin position="191"/>
        <end position="200"/>
    </location>
</feature>
<keyword evidence="2" id="KW-1185">Reference proteome</keyword>
<dbReference type="PANTHER" id="PTHR33472:SF1">
    <property type="entry name" value="EXTENSIN-RELATED"/>
    <property type="match status" value="1"/>
</dbReference>
<dbReference type="AlphaFoldDB" id="A0A6J1D2D2"/>
<protein>
    <submittedName>
        <fullName evidence="3">Proline-rich receptor-like protein kinase PERK2</fullName>
    </submittedName>
</protein>
<feature type="compositionally biased region" description="Polar residues" evidence="1">
    <location>
        <begin position="249"/>
        <end position="260"/>
    </location>
</feature>
<evidence type="ECO:0000313" key="3">
    <source>
        <dbReference type="RefSeq" id="XP_022147442.1"/>
    </source>
</evidence>
<name>A0A6J1D2D2_MOMCH</name>
<dbReference type="GeneID" id="111016367"/>
<evidence type="ECO:0000256" key="1">
    <source>
        <dbReference type="SAM" id="MobiDB-lite"/>
    </source>
</evidence>
<sequence length="304" mass="33046">MANLPRFGRTWQRFSSLPRPATASQPEQLQPAPAPAPMNGREISPNSPVTAQVLQTSPIRERSSRLPSPTKKFASPPSSPKYRPAAAASPPKPLSPTPSYNRYDGERRSSATTSPKAIKPSYTSPPLSPAKHKYPTAATAAPLSPLTLPRSEAKHEPGPTIRSRSPPEVEQKSIHYPKVEKPTKPDHRPSEYNSGKPQYKQQQQQSDVITIKGENVGAIMHITQSSDGTEMVKKKPSTESGNDDEKGNKSSSLPAKSFMNSNFQGVNNSVLYNSSFSHRDPGLHLSFSKKPAHGHAQSVLGSTY</sequence>
<dbReference type="KEGG" id="mcha:111016367"/>
<feature type="compositionally biased region" description="Low complexity" evidence="1">
    <location>
        <begin position="135"/>
        <end position="149"/>
    </location>
</feature>
<dbReference type="RefSeq" id="XP_022147442.1">
    <property type="nucleotide sequence ID" value="XM_022291750.1"/>
</dbReference>
<gene>
    <name evidence="3" type="primary">LOC111016367</name>
</gene>
<dbReference type="OrthoDB" id="1939627at2759"/>
<evidence type="ECO:0000313" key="2">
    <source>
        <dbReference type="Proteomes" id="UP000504603"/>
    </source>
</evidence>
<proteinExistence type="predicted"/>
<dbReference type="PANTHER" id="PTHR33472">
    <property type="entry name" value="OS01G0106600 PROTEIN"/>
    <property type="match status" value="1"/>
</dbReference>
<feature type="compositionally biased region" description="Low complexity" evidence="1">
    <location>
        <begin position="74"/>
        <end position="89"/>
    </location>
</feature>
<reference evidence="3" key="1">
    <citation type="submission" date="2025-08" db="UniProtKB">
        <authorList>
            <consortium name="RefSeq"/>
        </authorList>
    </citation>
    <scope>IDENTIFICATION</scope>
    <source>
        <strain evidence="3">OHB3-1</strain>
    </source>
</reference>
<dbReference type="Proteomes" id="UP000504603">
    <property type="component" value="Unplaced"/>
</dbReference>
<organism evidence="2 3">
    <name type="scientific">Momordica charantia</name>
    <name type="common">Bitter gourd</name>
    <name type="synonym">Balsam pear</name>
    <dbReference type="NCBI Taxonomy" id="3673"/>
    <lineage>
        <taxon>Eukaryota</taxon>
        <taxon>Viridiplantae</taxon>
        <taxon>Streptophyta</taxon>
        <taxon>Embryophyta</taxon>
        <taxon>Tracheophyta</taxon>
        <taxon>Spermatophyta</taxon>
        <taxon>Magnoliopsida</taxon>
        <taxon>eudicotyledons</taxon>
        <taxon>Gunneridae</taxon>
        <taxon>Pentapetalae</taxon>
        <taxon>rosids</taxon>
        <taxon>fabids</taxon>
        <taxon>Cucurbitales</taxon>
        <taxon>Cucurbitaceae</taxon>
        <taxon>Momordiceae</taxon>
        <taxon>Momordica</taxon>
    </lineage>
</organism>